<comment type="caution">
    <text evidence="9">The sequence shown here is derived from an EMBL/GenBank/DDBJ whole genome shotgun (WGS) entry which is preliminary data.</text>
</comment>
<dbReference type="RefSeq" id="WP_117894925.1">
    <property type="nucleotide sequence ID" value="NZ_CABJCV010000009.1"/>
</dbReference>
<keyword evidence="10" id="KW-1185">Reference proteome</keyword>
<feature type="transmembrane region" description="Helical" evidence="6">
    <location>
        <begin position="84"/>
        <end position="108"/>
    </location>
</feature>
<dbReference type="PANTHER" id="PTHR12677">
    <property type="entry name" value="GOLGI APPARATUS MEMBRANE PROTEIN TVP38-RELATED"/>
    <property type="match status" value="1"/>
</dbReference>
<dbReference type="InterPro" id="IPR015414">
    <property type="entry name" value="TMEM64"/>
</dbReference>
<reference evidence="9 10" key="1">
    <citation type="submission" date="2018-08" db="EMBL/GenBank/DDBJ databases">
        <title>A genome reference for cultivated species of the human gut microbiota.</title>
        <authorList>
            <person name="Zou Y."/>
            <person name="Xue W."/>
            <person name="Luo G."/>
        </authorList>
    </citation>
    <scope>NUCLEOTIDE SEQUENCE [LARGE SCALE GENOMIC DNA]</scope>
    <source>
        <strain evidence="9 10">AF24-29</strain>
    </source>
</reference>
<dbReference type="Proteomes" id="UP000284178">
    <property type="component" value="Unassembled WGS sequence"/>
</dbReference>
<keyword evidence="5 6" id="KW-0472">Membrane</keyword>
<evidence type="ECO:0000256" key="2">
    <source>
        <dbReference type="ARBA" id="ARBA00022475"/>
    </source>
</evidence>
<evidence type="ECO:0000259" key="8">
    <source>
        <dbReference type="Pfam" id="PF09335"/>
    </source>
</evidence>
<dbReference type="PANTHER" id="PTHR12677:SF59">
    <property type="entry name" value="GOLGI APPARATUS MEMBRANE PROTEIN TVP38-RELATED"/>
    <property type="match status" value="1"/>
</dbReference>
<protein>
    <recommendedName>
        <fullName evidence="6">TVP38/TMEM64 family membrane protein</fullName>
    </recommendedName>
</protein>
<evidence type="ECO:0000256" key="4">
    <source>
        <dbReference type="ARBA" id="ARBA00022989"/>
    </source>
</evidence>
<feature type="region of interest" description="Disordered" evidence="7">
    <location>
        <begin position="229"/>
        <end position="252"/>
    </location>
</feature>
<dbReference type="EMBL" id="QRUP01000009">
    <property type="protein sequence ID" value="RGR74168.1"/>
    <property type="molecule type" value="Genomic_DNA"/>
</dbReference>
<feature type="transmembrane region" description="Helical" evidence="6">
    <location>
        <begin position="141"/>
        <end position="160"/>
    </location>
</feature>
<dbReference type="InterPro" id="IPR032816">
    <property type="entry name" value="VTT_dom"/>
</dbReference>
<evidence type="ECO:0000256" key="7">
    <source>
        <dbReference type="SAM" id="MobiDB-lite"/>
    </source>
</evidence>
<keyword evidence="4 6" id="KW-1133">Transmembrane helix</keyword>
<accession>A0A412G164</accession>
<evidence type="ECO:0000256" key="1">
    <source>
        <dbReference type="ARBA" id="ARBA00004651"/>
    </source>
</evidence>
<feature type="transmembrane region" description="Helical" evidence="6">
    <location>
        <begin position="12"/>
        <end position="33"/>
    </location>
</feature>
<dbReference type="Pfam" id="PF09335">
    <property type="entry name" value="VTT_dom"/>
    <property type="match status" value="1"/>
</dbReference>
<dbReference type="AlphaFoldDB" id="A0A412G164"/>
<gene>
    <name evidence="9" type="ORF">DWY25_08815</name>
</gene>
<keyword evidence="2 6" id="KW-1003">Cell membrane</keyword>
<proteinExistence type="inferred from homology"/>
<evidence type="ECO:0000256" key="5">
    <source>
        <dbReference type="ARBA" id="ARBA00023136"/>
    </source>
</evidence>
<evidence type="ECO:0000313" key="9">
    <source>
        <dbReference type="EMBL" id="RGR74168.1"/>
    </source>
</evidence>
<feature type="domain" description="VTT" evidence="8">
    <location>
        <begin position="72"/>
        <end position="190"/>
    </location>
</feature>
<comment type="subcellular location">
    <subcellularLocation>
        <location evidence="1 6">Cell membrane</location>
        <topology evidence="1 6">Multi-pass membrane protein</topology>
    </subcellularLocation>
</comment>
<dbReference type="GO" id="GO:0005886">
    <property type="term" value="C:plasma membrane"/>
    <property type="evidence" value="ECO:0007669"/>
    <property type="project" value="UniProtKB-SubCell"/>
</dbReference>
<sequence>MEQKTKWQKRVRWFSIGAIITFTIVMTAVLFVLFQSVASDPAQFKVWLEQFGWLGRAVLAGMMALQVLVALLPGEIIETGAGVAYGPIEGLILCLIGAAVGTALIFWLVRRYGSSLVECLVPKEKLDKLSFLKDEQKLDNLIFLIFLIPGTPKDIITYFAGLTPVKFSHFLLITTVARIPSVITSTLAGDKLIQQDFASAFWIYAITIAFSGAGLLLYRAVMKKRQQKALEHQRNEQTKTKKEKTAFVPSEG</sequence>
<organism evidence="9 10">
    <name type="scientific">Holdemania filiformis</name>
    <dbReference type="NCBI Taxonomy" id="61171"/>
    <lineage>
        <taxon>Bacteria</taxon>
        <taxon>Bacillati</taxon>
        <taxon>Bacillota</taxon>
        <taxon>Erysipelotrichia</taxon>
        <taxon>Erysipelotrichales</taxon>
        <taxon>Erysipelotrichaceae</taxon>
        <taxon>Holdemania</taxon>
    </lineage>
</organism>
<comment type="similarity">
    <text evidence="6">Belongs to the TVP38/TMEM64 family.</text>
</comment>
<name>A0A412G164_9FIRM</name>
<feature type="compositionally biased region" description="Basic and acidic residues" evidence="7">
    <location>
        <begin position="229"/>
        <end position="245"/>
    </location>
</feature>
<evidence type="ECO:0000313" key="10">
    <source>
        <dbReference type="Proteomes" id="UP000284178"/>
    </source>
</evidence>
<evidence type="ECO:0000256" key="3">
    <source>
        <dbReference type="ARBA" id="ARBA00022692"/>
    </source>
</evidence>
<feature type="transmembrane region" description="Helical" evidence="6">
    <location>
        <begin position="167"/>
        <end position="188"/>
    </location>
</feature>
<feature type="transmembrane region" description="Helical" evidence="6">
    <location>
        <begin position="53"/>
        <end position="72"/>
    </location>
</feature>
<evidence type="ECO:0000256" key="6">
    <source>
        <dbReference type="RuleBase" id="RU366058"/>
    </source>
</evidence>
<dbReference type="GeneID" id="83015504"/>
<feature type="transmembrane region" description="Helical" evidence="6">
    <location>
        <begin position="200"/>
        <end position="218"/>
    </location>
</feature>
<keyword evidence="3 6" id="KW-0812">Transmembrane</keyword>